<dbReference type="PANTHER" id="PTHR40050:SF1">
    <property type="entry name" value="INNER SPORE COAT PROTEIN H"/>
    <property type="match status" value="1"/>
</dbReference>
<keyword evidence="2" id="KW-0732">Signal</keyword>
<feature type="region of interest" description="Disordered" evidence="1">
    <location>
        <begin position="340"/>
        <end position="376"/>
    </location>
</feature>
<dbReference type="InterPro" id="IPR014867">
    <property type="entry name" value="Spore_coat_CotH_CotH2/3/7"/>
</dbReference>
<feature type="signal peptide" evidence="2">
    <location>
        <begin position="1"/>
        <end position="24"/>
    </location>
</feature>
<evidence type="ECO:0000256" key="1">
    <source>
        <dbReference type="SAM" id="MobiDB-lite"/>
    </source>
</evidence>
<evidence type="ECO:0000313" key="3">
    <source>
        <dbReference type="EMBL" id="MFC4066473.1"/>
    </source>
</evidence>
<evidence type="ECO:0000256" key="2">
    <source>
        <dbReference type="SAM" id="SignalP"/>
    </source>
</evidence>
<accession>A0ABV8IUE2</accession>
<dbReference type="GO" id="GO:0016301">
    <property type="term" value="F:kinase activity"/>
    <property type="evidence" value="ECO:0007669"/>
    <property type="project" value="UniProtKB-KW"/>
</dbReference>
<proteinExistence type="predicted"/>
<evidence type="ECO:0000313" key="4">
    <source>
        <dbReference type="Proteomes" id="UP001595867"/>
    </source>
</evidence>
<dbReference type="PANTHER" id="PTHR40050">
    <property type="entry name" value="INNER SPORE COAT PROTEIN H"/>
    <property type="match status" value="1"/>
</dbReference>
<gene>
    <name evidence="3" type="ORF">ACFO0C_16180</name>
</gene>
<name>A0ABV8IUE2_9ACTN</name>
<feature type="compositionally biased region" description="Gly residues" evidence="1">
    <location>
        <begin position="340"/>
        <end position="358"/>
    </location>
</feature>
<keyword evidence="3" id="KW-0808">Transferase</keyword>
<sequence length="451" mass="46527">MPAHTLSRRSFGAALLGAVGLAVAGGCSNGSSAAGSSGSTTATAGSGLFDATQVHDIEFTFDQDAYDKVIDAYLNDQSKEWLEATVTIDGTTFEKAGMRLKGNSTLRGLTKSGATASTGNRGGGGPGGSISAENPQDLPWLVRLDKYNDGQELGGYTEFVVRSNNTDSALNEAVALELLAVAGLATQKSASTRLSVNGGSEVLRLIIENPADKWDADNFSSAGILYKAESGGDYSYRGDDADSYQDVFDQETDSDNPNIAPLAAFLKFINESDDDTFASDLSKHLDVAAFANYLAFQELIKNTDDIDGPGNNSYLRYTTDKDQFTVVAWDHNLAFGGMGGGGGNRGGGGAPAGGGGQGQPPAGGQQQGGRNGGGGGFGGRSNILVTRFNADKSFKASYDKALTDLKASLYTSGKAASILATRAAVLTAKASDLISADTVTSESDTIKAVLA</sequence>
<feature type="region of interest" description="Disordered" evidence="1">
    <location>
        <begin position="107"/>
        <end position="135"/>
    </location>
</feature>
<comment type="caution">
    <text evidence="3">The sequence shown here is derived from an EMBL/GenBank/DDBJ whole genome shotgun (WGS) entry which is preliminary data.</text>
</comment>
<keyword evidence="4" id="KW-1185">Reference proteome</keyword>
<keyword evidence="3" id="KW-0418">Kinase</keyword>
<dbReference type="RefSeq" id="WP_378067441.1">
    <property type="nucleotide sequence ID" value="NZ_JBHSBL010000015.1"/>
</dbReference>
<organism evidence="3 4">
    <name type="scientific">Actinoplanes subglobosus</name>
    <dbReference type="NCBI Taxonomy" id="1547892"/>
    <lineage>
        <taxon>Bacteria</taxon>
        <taxon>Bacillati</taxon>
        <taxon>Actinomycetota</taxon>
        <taxon>Actinomycetes</taxon>
        <taxon>Micromonosporales</taxon>
        <taxon>Micromonosporaceae</taxon>
        <taxon>Actinoplanes</taxon>
    </lineage>
</organism>
<feature type="compositionally biased region" description="Gly residues" evidence="1">
    <location>
        <begin position="365"/>
        <end position="376"/>
    </location>
</feature>
<dbReference type="Proteomes" id="UP001595867">
    <property type="component" value="Unassembled WGS sequence"/>
</dbReference>
<protein>
    <submittedName>
        <fullName evidence="3">CotH kinase family protein</fullName>
    </submittedName>
</protein>
<feature type="chain" id="PRO_5047420918" evidence="2">
    <location>
        <begin position="25"/>
        <end position="451"/>
    </location>
</feature>
<dbReference type="EMBL" id="JBHSBL010000015">
    <property type="protein sequence ID" value="MFC4066473.1"/>
    <property type="molecule type" value="Genomic_DNA"/>
</dbReference>
<dbReference type="InterPro" id="IPR006311">
    <property type="entry name" value="TAT_signal"/>
</dbReference>
<dbReference type="Pfam" id="PF08757">
    <property type="entry name" value="CotH"/>
    <property type="match status" value="1"/>
</dbReference>
<reference evidence="4" key="1">
    <citation type="journal article" date="2019" name="Int. J. Syst. Evol. Microbiol.">
        <title>The Global Catalogue of Microorganisms (GCM) 10K type strain sequencing project: providing services to taxonomists for standard genome sequencing and annotation.</title>
        <authorList>
            <consortium name="The Broad Institute Genomics Platform"/>
            <consortium name="The Broad Institute Genome Sequencing Center for Infectious Disease"/>
            <person name="Wu L."/>
            <person name="Ma J."/>
        </authorList>
    </citation>
    <scope>NUCLEOTIDE SEQUENCE [LARGE SCALE GENOMIC DNA]</scope>
    <source>
        <strain evidence="4">TBRC 5832</strain>
    </source>
</reference>
<dbReference type="PROSITE" id="PS51318">
    <property type="entry name" value="TAT"/>
    <property type="match status" value="1"/>
</dbReference>